<feature type="transmembrane region" description="Helical" evidence="6">
    <location>
        <begin position="185"/>
        <end position="201"/>
    </location>
</feature>
<keyword evidence="3 6" id="KW-0812">Transmembrane</keyword>
<evidence type="ECO:0000256" key="4">
    <source>
        <dbReference type="ARBA" id="ARBA00022989"/>
    </source>
</evidence>
<evidence type="ECO:0000256" key="2">
    <source>
        <dbReference type="ARBA" id="ARBA00022475"/>
    </source>
</evidence>
<evidence type="ECO:0000256" key="6">
    <source>
        <dbReference type="SAM" id="Phobius"/>
    </source>
</evidence>
<feature type="transmembrane region" description="Helical" evidence="6">
    <location>
        <begin position="207"/>
        <end position="223"/>
    </location>
</feature>
<feature type="domain" description="Phosphatidylglycerol lysyltransferase C-terminal" evidence="7">
    <location>
        <begin position="518"/>
        <end position="817"/>
    </location>
</feature>
<evidence type="ECO:0000256" key="5">
    <source>
        <dbReference type="ARBA" id="ARBA00023136"/>
    </source>
</evidence>
<keyword evidence="9" id="KW-1185">Reference proteome</keyword>
<dbReference type="InterPro" id="IPR024320">
    <property type="entry name" value="LPG_synthase_C"/>
</dbReference>
<feature type="transmembrane region" description="Helical" evidence="6">
    <location>
        <begin position="378"/>
        <end position="403"/>
    </location>
</feature>
<proteinExistence type="predicted"/>
<keyword evidence="2" id="KW-1003">Cell membrane</keyword>
<keyword evidence="5 6" id="KW-0472">Membrane</keyword>
<dbReference type="GO" id="GO:0005886">
    <property type="term" value="C:plasma membrane"/>
    <property type="evidence" value="ECO:0007669"/>
    <property type="project" value="UniProtKB-SubCell"/>
</dbReference>
<dbReference type="RefSeq" id="WP_134555938.1">
    <property type="nucleotide sequence ID" value="NZ_SOHK01000015.1"/>
</dbReference>
<dbReference type="EMBL" id="SOHK01000015">
    <property type="protein sequence ID" value="TFD65183.1"/>
    <property type="molecule type" value="Genomic_DNA"/>
</dbReference>
<reference evidence="8 9" key="1">
    <citation type="submission" date="2019-03" db="EMBL/GenBank/DDBJ databases">
        <title>Genomics of glacier-inhabiting Cryobacterium strains.</title>
        <authorList>
            <person name="Liu Q."/>
            <person name="Xin Y.-H."/>
        </authorList>
    </citation>
    <scope>NUCLEOTIDE SEQUENCE [LARGE SCALE GENOMIC DNA]</scope>
    <source>
        <strain evidence="8 9">Sr36</strain>
    </source>
</reference>
<dbReference type="AlphaFoldDB" id="A0A4R9ALY2"/>
<feature type="transmembrane region" description="Helical" evidence="6">
    <location>
        <begin position="42"/>
        <end position="63"/>
    </location>
</feature>
<feature type="transmembrane region" description="Helical" evidence="6">
    <location>
        <begin position="310"/>
        <end position="330"/>
    </location>
</feature>
<comment type="subcellular location">
    <subcellularLocation>
        <location evidence="1">Cell membrane</location>
        <topology evidence="1">Multi-pass membrane protein</topology>
    </subcellularLocation>
</comment>
<dbReference type="GO" id="GO:0016755">
    <property type="term" value="F:aminoacyltransferase activity"/>
    <property type="evidence" value="ECO:0007669"/>
    <property type="project" value="TreeGrafter"/>
</dbReference>
<feature type="transmembrane region" description="Helical" evidence="6">
    <location>
        <begin position="337"/>
        <end position="358"/>
    </location>
</feature>
<feature type="transmembrane region" description="Helical" evidence="6">
    <location>
        <begin position="243"/>
        <end position="263"/>
    </location>
</feature>
<dbReference type="Pfam" id="PF09924">
    <property type="entry name" value="LPG_synthase_C"/>
    <property type="match status" value="1"/>
</dbReference>
<sequence>MTAERIIRDRSKQRSADHHPLALRRRSTLGALHRLTARRPFAVAYALVLLVVALVSGVVSGPARDIRLLFGTGYESVIEGGHWWSPLTSVFFVDNGAELVLVLAGAIIILGFTERMMGTRRTVIAFLSTSILGATIGLGVQYLGVAGGEMWSRGVSELWAIDPFTPIFGSAMAASYFAGPLWRRRIRVLGLSTVLVLVLYSGQPSDLYRLLAVAIGLGTGWLFRPPRRVTSWRRSSDHETRTLLAAIVGMVAVGPAITIYSGARFGLLAPLGLLLTQDRPTAGEFVDRCLLGDVTRQCVQELSLERIGGAGPVLVSLLPLLTLIVAAFGLARGRRFAAWLAITINTGLALLAAWYYGLLPISGQPYVWQWQSGRYWEVTLILVVSVLVPLVVALVIFGNLRRFPVASRTGQRRRFLLVTVGSLAALITFYIGVGWLLRDHFRPAVGLLDLLVDVPERFIPVGFLRLERVSFLPIDPLATALYHGVGAAFWIVVFVGTIVCLRSASVDPTADAPGRLRTLLSAHGGGSLGFMTTWTGNSLWFTASGRTAIAYRVVNGIAITTSEPVGPSSEASDAVTSFACMCDDRGWVAVFYGLHERWNLVFDTMGWHTMQVGEETLLRPSSWSTTGKKWQDIRSSINRADRAGVRALWTSYRALSLAATTQIAEISEQWVQEKELPELGFTLGGLDELRDPAVRLMLAVDSADRVQAVTSWLPTYRDGAIVGWTLDFMRRRPDSINGVMEFLIAQTAELMQESAQIEFLSLSIAPLAQSAGLRQGGVADRLLDYLGRSLEPVYGFRSLLVFKRKFQPEFAPVFMAFPDPVALPEIGLALARAYLPSLSVRDVVTLLRGHGQ</sequence>
<evidence type="ECO:0000256" key="3">
    <source>
        <dbReference type="ARBA" id="ARBA00022692"/>
    </source>
</evidence>
<dbReference type="OrthoDB" id="594838at2"/>
<feature type="transmembrane region" description="Helical" evidence="6">
    <location>
        <begin position="415"/>
        <end position="437"/>
    </location>
</feature>
<evidence type="ECO:0000259" key="7">
    <source>
        <dbReference type="Pfam" id="PF09924"/>
    </source>
</evidence>
<evidence type="ECO:0000313" key="9">
    <source>
        <dbReference type="Proteomes" id="UP000298154"/>
    </source>
</evidence>
<feature type="transmembrane region" description="Helical" evidence="6">
    <location>
        <begin position="158"/>
        <end position="178"/>
    </location>
</feature>
<dbReference type="PANTHER" id="PTHR34697:SF2">
    <property type="entry name" value="PHOSPHATIDYLGLYCEROL LYSYLTRANSFERASE"/>
    <property type="match status" value="1"/>
</dbReference>
<dbReference type="InterPro" id="IPR035952">
    <property type="entry name" value="Rhomboid-like_sf"/>
</dbReference>
<dbReference type="GO" id="GO:0055091">
    <property type="term" value="P:phospholipid homeostasis"/>
    <property type="evidence" value="ECO:0007669"/>
    <property type="project" value="TreeGrafter"/>
</dbReference>
<organism evidence="8 9">
    <name type="scientific">Cryobacterium ruanii</name>
    <dbReference type="NCBI Taxonomy" id="1259197"/>
    <lineage>
        <taxon>Bacteria</taxon>
        <taxon>Bacillati</taxon>
        <taxon>Actinomycetota</taxon>
        <taxon>Actinomycetes</taxon>
        <taxon>Micrococcales</taxon>
        <taxon>Microbacteriaceae</taxon>
        <taxon>Cryobacterium</taxon>
    </lineage>
</organism>
<dbReference type="InterPro" id="IPR051211">
    <property type="entry name" value="PG_lysyltransferase"/>
</dbReference>
<dbReference type="PANTHER" id="PTHR34697">
    <property type="entry name" value="PHOSPHATIDYLGLYCEROL LYSYLTRANSFERASE"/>
    <property type="match status" value="1"/>
</dbReference>
<feature type="transmembrane region" description="Helical" evidence="6">
    <location>
        <begin position="480"/>
        <end position="501"/>
    </location>
</feature>
<dbReference type="Proteomes" id="UP000298154">
    <property type="component" value="Unassembled WGS sequence"/>
</dbReference>
<name>A0A4R9ALY2_9MICO</name>
<keyword evidence="4 6" id="KW-1133">Transmembrane helix</keyword>
<evidence type="ECO:0000256" key="1">
    <source>
        <dbReference type="ARBA" id="ARBA00004651"/>
    </source>
</evidence>
<dbReference type="SUPFAM" id="SSF144091">
    <property type="entry name" value="Rhomboid-like"/>
    <property type="match status" value="1"/>
</dbReference>
<protein>
    <submittedName>
        <fullName evidence="8">DUF2156 domain-containing protein</fullName>
    </submittedName>
</protein>
<accession>A0A4R9ALY2</accession>
<gene>
    <name evidence="8" type="ORF">E3T47_10035</name>
</gene>
<feature type="transmembrane region" description="Helical" evidence="6">
    <location>
        <begin position="83"/>
        <end position="112"/>
    </location>
</feature>
<evidence type="ECO:0000313" key="8">
    <source>
        <dbReference type="EMBL" id="TFD65183.1"/>
    </source>
</evidence>
<feature type="transmembrane region" description="Helical" evidence="6">
    <location>
        <begin position="124"/>
        <end position="146"/>
    </location>
</feature>
<comment type="caution">
    <text evidence="8">The sequence shown here is derived from an EMBL/GenBank/DDBJ whole genome shotgun (WGS) entry which is preliminary data.</text>
</comment>